<keyword evidence="2" id="KW-1185">Reference proteome</keyword>
<reference evidence="1" key="1">
    <citation type="submission" date="2021-06" db="EMBL/GenBank/DDBJ databases">
        <title>Parelaphostrongylus tenuis whole genome reference sequence.</title>
        <authorList>
            <person name="Garwood T.J."/>
            <person name="Larsen P.A."/>
            <person name="Fountain-Jones N.M."/>
            <person name="Garbe J.R."/>
            <person name="Macchietto M.G."/>
            <person name="Kania S.A."/>
            <person name="Gerhold R.W."/>
            <person name="Richards J.E."/>
            <person name="Wolf T.M."/>
        </authorList>
    </citation>
    <scope>NUCLEOTIDE SEQUENCE</scope>
    <source>
        <strain evidence="1">MNPRO001-30</strain>
        <tissue evidence="1">Meninges</tissue>
    </source>
</reference>
<sequence>MSEVSCRYMKNGISRTDLLQRIQSSRNKAFSSTHRSVWIGEDLRFKHPNLSRWQRIL</sequence>
<evidence type="ECO:0000313" key="2">
    <source>
        <dbReference type="Proteomes" id="UP001196413"/>
    </source>
</evidence>
<comment type="caution">
    <text evidence="1">The sequence shown here is derived from an EMBL/GenBank/DDBJ whole genome shotgun (WGS) entry which is preliminary data.</text>
</comment>
<proteinExistence type="predicted"/>
<dbReference type="Proteomes" id="UP001196413">
    <property type="component" value="Unassembled WGS sequence"/>
</dbReference>
<dbReference type="AlphaFoldDB" id="A0AAD5WIB8"/>
<name>A0AAD5WIB8_PARTN</name>
<organism evidence="1 2">
    <name type="scientific">Parelaphostrongylus tenuis</name>
    <name type="common">Meningeal worm</name>
    <dbReference type="NCBI Taxonomy" id="148309"/>
    <lineage>
        <taxon>Eukaryota</taxon>
        <taxon>Metazoa</taxon>
        <taxon>Ecdysozoa</taxon>
        <taxon>Nematoda</taxon>
        <taxon>Chromadorea</taxon>
        <taxon>Rhabditida</taxon>
        <taxon>Rhabditina</taxon>
        <taxon>Rhabditomorpha</taxon>
        <taxon>Strongyloidea</taxon>
        <taxon>Metastrongylidae</taxon>
        <taxon>Parelaphostrongylus</taxon>
    </lineage>
</organism>
<evidence type="ECO:0000313" key="1">
    <source>
        <dbReference type="EMBL" id="KAJ1371001.1"/>
    </source>
</evidence>
<protein>
    <submittedName>
        <fullName evidence="1">Uncharacterized protein</fullName>
    </submittedName>
</protein>
<gene>
    <name evidence="1" type="ORF">KIN20_032862</name>
</gene>
<accession>A0AAD5WIB8</accession>
<dbReference type="EMBL" id="JAHQIW010006889">
    <property type="protein sequence ID" value="KAJ1371001.1"/>
    <property type="molecule type" value="Genomic_DNA"/>
</dbReference>